<dbReference type="Proteomes" id="UP001165960">
    <property type="component" value="Unassembled WGS sequence"/>
</dbReference>
<accession>A0ACC2TVW0</accession>
<name>A0ACC2TVW0_9FUNG</name>
<dbReference type="EMBL" id="QTSX02002136">
    <property type="protein sequence ID" value="KAJ9078823.1"/>
    <property type="molecule type" value="Genomic_DNA"/>
</dbReference>
<comment type="caution">
    <text evidence="1">The sequence shown here is derived from an EMBL/GenBank/DDBJ whole genome shotgun (WGS) entry which is preliminary data.</text>
</comment>
<reference evidence="1" key="1">
    <citation type="submission" date="2022-04" db="EMBL/GenBank/DDBJ databases">
        <title>Genome of the entomopathogenic fungus Entomophthora muscae.</title>
        <authorList>
            <person name="Elya C."/>
            <person name="Lovett B.R."/>
            <person name="Lee E."/>
            <person name="Macias A.M."/>
            <person name="Hajek A.E."/>
            <person name="De Bivort B.L."/>
            <person name="Kasson M.T."/>
            <person name="De Fine Licht H.H."/>
            <person name="Stajich J.E."/>
        </authorList>
    </citation>
    <scope>NUCLEOTIDE SEQUENCE</scope>
    <source>
        <strain evidence="1">Berkeley</strain>
    </source>
</reference>
<organism evidence="1 2">
    <name type="scientific">Entomophthora muscae</name>
    <dbReference type="NCBI Taxonomy" id="34485"/>
    <lineage>
        <taxon>Eukaryota</taxon>
        <taxon>Fungi</taxon>
        <taxon>Fungi incertae sedis</taxon>
        <taxon>Zoopagomycota</taxon>
        <taxon>Entomophthoromycotina</taxon>
        <taxon>Entomophthoromycetes</taxon>
        <taxon>Entomophthorales</taxon>
        <taxon>Entomophthoraceae</taxon>
        <taxon>Entomophthora</taxon>
    </lineage>
</organism>
<proteinExistence type="predicted"/>
<evidence type="ECO:0000313" key="1">
    <source>
        <dbReference type="EMBL" id="KAJ9078823.1"/>
    </source>
</evidence>
<protein>
    <submittedName>
        <fullName evidence="1">Uncharacterized protein</fullName>
    </submittedName>
</protein>
<evidence type="ECO:0000313" key="2">
    <source>
        <dbReference type="Proteomes" id="UP001165960"/>
    </source>
</evidence>
<gene>
    <name evidence="1" type="ORF">DSO57_1002881</name>
</gene>
<sequence>MSLIKVAYYDPFGLWPHVKNELQAFLPLQSLRFKLPQRPMHIASHLELNFVPFEMEFIKRTPADLFRDPMLYIFLMGSDNLDTYRQVVRPQASEWHKNVNSRKGAEWLIIQVTNAGTLHKNGGHNPDLPSSLSPDSGAKPILLLRNGNPVSPKAAFNGSNLSPSGIISQLKGSPADVLIEKIKSDFKDGRRERVCPIKLHDQSSLAQDYWRFLLDSFRDIICSTFDHNYAVFEDEVKKLDNHRRFPGWNFCTFFIIKENIAYAFETLHLYQESLKLYDELEAVFLQASQELHESWFTEVGGDAPSDMSNNILDYSRKPFRDLIATNQISLFDFRMYLFARQMDLLLTKICDMKEFAARALSFIATFSHSFFKLKGKTLGAEMSVYAWTYSACKNLFKATDDRLEWEIHTDRHSKNESVSLDFKLSVARSSLLLMARAQLDRLGILCSQLPLRAPFIHSFDKPKQPALDAQIASKPIGLLNCPKLEDVLSSKDMFDSYYVSLCQKIKAECELSGRPRLMLATHNYMAALHFDRSRFSAVIALLGNIEQYLDEQWYDIASSSLDYLIEAYGLEGLWEQRVHICLKALASPTLPEGQRLHLNQKLLDSLQNVSEEVTCGLAPHLRLESIQLGDTTGTFSINIGLVCQLAKELKIDSIQAQLKSSDGLWINYFASNVHLTAGFNSIPLACEHPAIGNCSLDLVVVKLGMLTLSQGFSAESHRISFYKDPFVLQINSDLFSDSLVVEVYSESNQVTDGCLKLEALDHLGKLGDMARIPAFIRVEHGQMHGAFVELFKEDGSISLRLPSMAPRQSVFAILPCSPKAGLCNKFALSCQLSYKTQDDISIIYRQVIKTSLGEEPFSAQHCWLPKTHTIPPEYFLSFKLRTPQNTLPQRIYLVQIQPVSEEDDASPSTECISPLGTHFTSTLFPGQSLDYIFEMPQLSNATKQIYVMVRYCSILKEVELALEILFTPLLLPRGLLHHRQTLSELLGQKILQSGYLSQYAMSGSLHIGFIENAGQELVDEPALFKVVEEFCCMYPCLEVHFIKGLLSDHRNLCQTFAIKRDVTYPKSIYVKVAFEEKESLQLGDCCEITYRLELHSKTYLDVIVLVNDNTLPDSKYWAITGKTKLTLNLIPGEPQSFTVMATPMHVGFIRFPQLHICLKEPTELPPEVIYPQQSQQIRVSPPTASDPKSIATHPPLDASSYDQFSPKYLPSSLPTTLTDLNKPSPLPVPRLMSPRSKSRSNLPLTS</sequence>
<keyword evidence="2" id="KW-1185">Reference proteome</keyword>